<reference evidence="1" key="2">
    <citation type="submission" date="2022-01" db="EMBL/GenBank/DDBJ databases">
        <authorList>
            <person name="Yamashiro T."/>
            <person name="Shiraishi A."/>
            <person name="Satake H."/>
            <person name="Nakayama K."/>
        </authorList>
    </citation>
    <scope>NUCLEOTIDE SEQUENCE</scope>
</reference>
<evidence type="ECO:0000313" key="1">
    <source>
        <dbReference type="EMBL" id="GJT37161.1"/>
    </source>
</evidence>
<organism evidence="1 2">
    <name type="scientific">Tanacetum coccineum</name>
    <dbReference type="NCBI Taxonomy" id="301880"/>
    <lineage>
        <taxon>Eukaryota</taxon>
        <taxon>Viridiplantae</taxon>
        <taxon>Streptophyta</taxon>
        <taxon>Embryophyta</taxon>
        <taxon>Tracheophyta</taxon>
        <taxon>Spermatophyta</taxon>
        <taxon>Magnoliopsida</taxon>
        <taxon>eudicotyledons</taxon>
        <taxon>Gunneridae</taxon>
        <taxon>Pentapetalae</taxon>
        <taxon>asterids</taxon>
        <taxon>campanulids</taxon>
        <taxon>Asterales</taxon>
        <taxon>Asteraceae</taxon>
        <taxon>Asteroideae</taxon>
        <taxon>Anthemideae</taxon>
        <taxon>Anthemidinae</taxon>
        <taxon>Tanacetum</taxon>
    </lineage>
</organism>
<name>A0ABQ5DD64_9ASTR</name>
<keyword evidence="2" id="KW-1185">Reference proteome</keyword>
<accession>A0ABQ5DD64</accession>
<reference evidence="1" key="1">
    <citation type="journal article" date="2022" name="Int. J. Mol. Sci.">
        <title>Draft Genome of Tanacetum Coccineum: Genomic Comparison of Closely Related Tanacetum-Family Plants.</title>
        <authorList>
            <person name="Yamashiro T."/>
            <person name="Shiraishi A."/>
            <person name="Nakayama K."/>
            <person name="Satake H."/>
        </authorList>
    </citation>
    <scope>NUCLEOTIDE SEQUENCE</scope>
</reference>
<proteinExistence type="predicted"/>
<sequence length="149" mass="17295">MSSAYHPQTDGQTEVVNKCLEGYLRLYGQPPPLHIPYVAKDSNVEVVDRTLQVREQTIQLLKFNLKKAQDRMKSQADKRRSEREFKEGDWVYLKLQPYRQLTISKPMHEHPVFHVSKSSMSLMMFHNDGTLSRVYDADGLIAATPYKLI</sequence>
<comment type="caution">
    <text evidence="1">The sequence shown here is derived from an EMBL/GenBank/DDBJ whole genome shotgun (WGS) entry which is preliminary data.</text>
</comment>
<gene>
    <name evidence="1" type="ORF">Tco_0937026</name>
</gene>
<dbReference type="EMBL" id="BQNB010015201">
    <property type="protein sequence ID" value="GJT37161.1"/>
    <property type="molecule type" value="Genomic_DNA"/>
</dbReference>
<evidence type="ECO:0000313" key="2">
    <source>
        <dbReference type="Proteomes" id="UP001151760"/>
    </source>
</evidence>
<dbReference type="Proteomes" id="UP001151760">
    <property type="component" value="Unassembled WGS sequence"/>
</dbReference>
<protein>
    <submittedName>
        <fullName evidence="1">Retrotransposable element Tf2</fullName>
    </submittedName>
</protein>